<protein>
    <submittedName>
        <fullName evidence="1">Uncharacterized protein</fullName>
    </submittedName>
</protein>
<dbReference type="EMBL" id="CP060122">
    <property type="protein sequence ID" value="QNG47412.1"/>
    <property type="molecule type" value="Genomic_DNA"/>
</dbReference>
<reference evidence="1 2" key="1">
    <citation type="submission" date="2020-07" db="EMBL/GenBank/DDBJ databases">
        <title>Whole genome sequence of Sphingobium yanoikuyae A3.</title>
        <authorList>
            <person name="Han S.-S."/>
        </authorList>
    </citation>
    <scope>NUCLEOTIDE SEQUENCE [LARGE SCALE GENOMIC DNA]</scope>
    <source>
        <strain evidence="1 2">A3</strain>
    </source>
</reference>
<organism evidence="1 2">
    <name type="scientific">Sphingobium yanoikuyae</name>
    <name type="common">Sphingomonas yanoikuyae</name>
    <dbReference type="NCBI Taxonomy" id="13690"/>
    <lineage>
        <taxon>Bacteria</taxon>
        <taxon>Pseudomonadati</taxon>
        <taxon>Pseudomonadota</taxon>
        <taxon>Alphaproteobacteria</taxon>
        <taxon>Sphingomonadales</taxon>
        <taxon>Sphingomonadaceae</taxon>
        <taxon>Sphingobium</taxon>
    </lineage>
</organism>
<name>A0A9X7YEA0_SPHYA</name>
<evidence type="ECO:0000313" key="1">
    <source>
        <dbReference type="EMBL" id="QNG47412.1"/>
    </source>
</evidence>
<evidence type="ECO:0000313" key="2">
    <source>
        <dbReference type="Proteomes" id="UP000515377"/>
    </source>
</evidence>
<accession>A0A9X7YEA0</accession>
<sequence>MSAIVPRYGPEEIRLRHAIDRLSLLVSTARDQAVPTRLSAVVIKTTYPSILDGLSAMDKARERAKRFHGRMTEWALRDNESEARLLLLHADVCRTILQQALRAAA</sequence>
<dbReference type="Proteomes" id="UP000515377">
    <property type="component" value="Chromosome"/>
</dbReference>
<proteinExistence type="predicted"/>
<dbReference type="AlphaFoldDB" id="A0A9X7YEA0"/>
<gene>
    <name evidence="1" type="ORF">H3V42_07320</name>
</gene>